<name>A0AAD6Q335_9ROSI</name>
<sequence>MTCSREALVSLFNNVSSSSFSSFSSSNCPHNLLLKLINFIGSYPIIQRNRNGYEYNFSDEDEEEEN</sequence>
<gene>
    <name evidence="1" type="ORF">NC653_029116</name>
</gene>
<protein>
    <submittedName>
        <fullName evidence="1">Uncharacterized protein</fullName>
    </submittedName>
</protein>
<accession>A0AAD6Q335</accession>
<proteinExistence type="predicted"/>
<comment type="caution">
    <text evidence="1">The sequence shown here is derived from an EMBL/GenBank/DDBJ whole genome shotgun (WGS) entry which is preliminary data.</text>
</comment>
<dbReference type="Proteomes" id="UP001164929">
    <property type="component" value="Chromosome 12"/>
</dbReference>
<evidence type="ECO:0000313" key="2">
    <source>
        <dbReference type="Proteomes" id="UP001164929"/>
    </source>
</evidence>
<dbReference type="AlphaFoldDB" id="A0AAD6Q335"/>
<evidence type="ECO:0000313" key="1">
    <source>
        <dbReference type="EMBL" id="KAJ6977121.1"/>
    </source>
</evidence>
<reference evidence="1" key="1">
    <citation type="journal article" date="2023" name="Mol. Ecol. Resour.">
        <title>Chromosome-level genome assembly of a triploid poplar Populus alba 'Berolinensis'.</title>
        <authorList>
            <person name="Chen S."/>
            <person name="Yu Y."/>
            <person name="Wang X."/>
            <person name="Wang S."/>
            <person name="Zhang T."/>
            <person name="Zhou Y."/>
            <person name="He R."/>
            <person name="Meng N."/>
            <person name="Wang Y."/>
            <person name="Liu W."/>
            <person name="Liu Z."/>
            <person name="Liu J."/>
            <person name="Guo Q."/>
            <person name="Huang H."/>
            <person name="Sederoff R.R."/>
            <person name="Wang G."/>
            <person name="Qu G."/>
            <person name="Chen S."/>
        </authorList>
    </citation>
    <scope>NUCLEOTIDE SEQUENCE</scope>
    <source>
        <strain evidence="1">SC-2020</strain>
    </source>
</reference>
<dbReference type="EMBL" id="JAQIZT010000012">
    <property type="protein sequence ID" value="KAJ6977121.1"/>
    <property type="molecule type" value="Genomic_DNA"/>
</dbReference>
<keyword evidence="2" id="KW-1185">Reference proteome</keyword>
<organism evidence="1 2">
    <name type="scientific">Populus alba x Populus x berolinensis</name>
    <dbReference type="NCBI Taxonomy" id="444605"/>
    <lineage>
        <taxon>Eukaryota</taxon>
        <taxon>Viridiplantae</taxon>
        <taxon>Streptophyta</taxon>
        <taxon>Embryophyta</taxon>
        <taxon>Tracheophyta</taxon>
        <taxon>Spermatophyta</taxon>
        <taxon>Magnoliopsida</taxon>
        <taxon>eudicotyledons</taxon>
        <taxon>Gunneridae</taxon>
        <taxon>Pentapetalae</taxon>
        <taxon>rosids</taxon>
        <taxon>fabids</taxon>
        <taxon>Malpighiales</taxon>
        <taxon>Salicaceae</taxon>
        <taxon>Saliceae</taxon>
        <taxon>Populus</taxon>
    </lineage>
</organism>